<dbReference type="InterPro" id="IPR036365">
    <property type="entry name" value="PGBD-like_sf"/>
</dbReference>
<dbReference type="EMBL" id="CP013140">
    <property type="protein sequence ID" value="ALN58136.1"/>
    <property type="molecule type" value="Genomic_DNA"/>
</dbReference>
<dbReference type="Gene3D" id="2.70.70.10">
    <property type="entry name" value="Glucose Permease (Domain IIA)"/>
    <property type="match status" value="1"/>
</dbReference>
<feature type="region of interest" description="Disordered" evidence="1">
    <location>
        <begin position="181"/>
        <end position="204"/>
    </location>
</feature>
<feature type="domain" description="Peptidoglycan binding-like" evidence="2">
    <location>
        <begin position="247"/>
        <end position="308"/>
    </location>
</feature>
<sequence>MPNYKIVESVGSKVQNVHDFEDIDRHHPSRGNEKGRVYGTVNGEREELLGNYNGRATVTRDGDHFVSKDFVLQAGGSASVKVPAVANGYIGKIDPANGIVQIYDKPANDPSREMIAQYRHLDLRNTNLREGQKIEYGESVGIQGGFNKGNPNAFGKHVHLDINTSYLPQADRYIRDMDSGAITTDKRPPHSENLTGNAKVSDVSGKGSIVHNPGTNAGNAHNHDHKPGDKHDAPAIADGVLRKDEHGPEVKAMQERLNALGYRDAEGKALVADGKFGDRTKHAVEQFQKDHPGLTVDGIAGPNTLRELKTAQPRHDANAGPLLSDPAHRDNAMYQQAVSGLEKLGGFKNHQELERAAATLTYDARISGLTEINHVTRNASGNGLFAVQGELNDPSHKRAYVDANQAVNQSVEQSTQRLQQDVPQSAKQQDQSQQQEQQRNQQVPAKVA</sequence>
<accession>A0A0S2DIA9</accession>
<evidence type="ECO:0000259" key="3">
    <source>
        <dbReference type="Pfam" id="PF20410"/>
    </source>
</evidence>
<evidence type="ECO:0000313" key="4">
    <source>
        <dbReference type="EMBL" id="ALN58136.1"/>
    </source>
</evidence>
<feature type="compositionally biased region" description="Low complexity" evidence="1">
    <location>
        <begin position="424"/>
        <end position="442"/>
    </location>
</feature>
<dbReference type="InterPro" id="IPR011055">
    <property type="entry name" value="Dup_hybrid_motif"/>
</dbReference>
<dbReference type="Proteomes" id="UP000061569">
    <property type="component" value="Chromosome"/>
</dbReference>
<evidence type="ECO:0000313" key="5">
    <source>
        <dbReference type="Proteomes" id="UP000061569"/>
    </source>
</evidence>
<dbReference type="InterPro" id="IPR036366">
    <property type="entry name" value="PGBDSf"/>
</dbReference>
<dbReference type="STRING" id="69.GLE_2788"/>
<reference evidence="4 5" key="1">
    <citation type="submission" date="2015-11" db="EMBL/GenBank/DDBJ databases">
        <title>Genome sequences of Lysobacter enzymogenes strain C3 and Lysobacter antibioticus ATCC 29479.</title>
        <authorList>
            <person name="Kobayashi D.Y."/>
        </authorList>
    </citation>
    <scope>NUCLEOTIDE SEQUENCE [LARGE SCALE GENOMIC DNA]</scope>
    <source>
        <strain evidence="4 5">C3</strain>
    </source>
</reference>
<dbReference type="Gene3D" id="1.10.101.10">
    <property type="entry name" value="PGBD-like superfamily/PGBD"/>
    <property type="match status" value="1"/>
</dbReference>
<dbReference type="InterPro" id="IPR002477">
    <property type="entry name" value="Peptidoglycan-bd-like"/>
</dbReference>
<evidence type="ECO:0000259" key="2">
    <source>
        <dbReference type="Pfam" id="PF01471"/>
    </source>
</evidence>
<dbReference type="KEGG" id="lez:GLE_2788"/>
<protein>
    <submittedName>
        <fullName evidence="4">Putative peptidoglycan binding domain protein</fullName>
    </submittedName>
</protein>
<organism evidence="4 5">
    <name type="scientific">Lysobacter enzymogenes</name>
    <dbReference type="NCBI Taxonomy" id="69"/>
    <lineage>
        <taxon>Bacteria</taxon>
        <taxon>Pseudomonadati</taxon>
        <taxon>Pseudomonadota</taxon>
        <taxon>Gammaproteobacteria</taxon>
        <taxon>Lysobacterales</taxon>
        <taxon>Lysobacteraceae</taxon>
        <taxon>Lysobacter</taxon>
    </lineage>
</organism>
<name>A0A0S2DIA9_LYSEN</name>
<dbReference type="AlphaFoldDB" id="A0A0S2DIA9"/>
<dbReference type="OrthoDB" id="6046149at2"/>
<proteinExistence type="predicted"/>
<dbReference type="PATRIC" id="fig|69.6.peg.2744"/>
<feature type="domain" description="X-Tfes XVIPCD" evidence="3">
    <location>
        <begin position="325"/>
        <end position="420"/>
    </location>
</feature>
<feature type="compositionally biased region" description="Polar residues" evidence="1">
    <location>
        <begin position="405"/>
        <end position="423"/>
    </location>
</feature>
<gene>
    <name evidence="4" type="ORF">GLE_2788</name>
</gene>
<feature type="compositionally biased region" description="Basic and acidic residues" evidence="1">
    <location>
        <begin position="181"/>
        <end position="190"/>
    </location>
</feature>
<dbReference type="InterPro" id="IPR046519">
    <property type="entry name" value="X-Tfes_XVIPCD"/>
</dbReference>
<feature type="region of interest" description="Disordered" evidence="1">
    <location>
        <begin position="405"/>
        <end position="448"/>
    </location>
</feature>
<evidence type="ECO:0000256" key="1">
    <source>
        <dbReference type="SAM" id="MobiDB-lite"/>
    </source>
</evidence>
<dbReference type="SUPFAM" id="SSF47090">
    <property type="entry name" value="PGBD-like"/>
    <property type="match status" value="1"/>
</dbReference>
<dbReference type="Pfam" id="PF01471">
    <property type="entry name" value="PG_binding_1"/>
    <property type="match status" value="1"/>
</dbReference>
<dbReference type="Pfam" id="PF20410">
    <property type="entry name" value="X-Tfes_XVIPCD"/>
    <property type="match status" value="1"/>
</dbReference>